<dbReference type="Pfam" id="PF02545">
    <property type="entry name" value="Maf"/>
    <property type="match status" value="1"/>
</dbReference>
<dbReference type="PIRSF" id="PIRSF006305">
    <property type="entry name" value="Maf"/>
    <property type="match status" value="1"/>
</dbReference>
<sequence length="213" mass="23819">MANYPKTFILGSQSPRRLELLQQLFPQATIEVVPPVTYQELGFAGLHQWEAIENRLQKIAREKSNNVLSQLLQRDDVIARQATVVCADTVIVVPLADNLFTVLEQPSEDANWKVSVRQWFLDYYIGKSHFALTALCVDSPDGKRSESITKTVVTFDSEGSKWLDCYLETEEPRGKAGGYALQGAGSLFISKVEGSLSNVIGLPQRELLQLFDK</sequence>
<dbReference type="GO" id="GO:0047429">
    <property type="term" value="F:nucleoside triphosphate diphosphatase activity"/>
    <property type="evidence" value="ECO:0007669"/>
    <property type="project" value="InterPro"/>
</dbReference>
<evidence type="ECO:0000313" key="3">
    <source>
        <dbReference type="EMBL" id="VAX39130.1"/>
    </source>
</evidence>
<comment type="cofactor">
    <cofactor evidence="1">
        <name>a divalent metal cation</name>
        <dbReference type="ChEBI" id="CHEBI:60240"/>
    </cofactor>
</comment>
<dbReference type="PANTHER" id="PTHR43213:SF5">
    <property type="entry name" value="BIFUNCTIONAL DTTP_UTP PYROPHOSPHATASE_METHYLTRANSFERASE PROTEIN-RELATED"/>
    <property type="match status" value="1"/>
</dbReference>
<evidence type="ECO:0000256" key="1">
    <source>
        <dbReference type="ARBA" id="ARBA00001968"/>
    </source>
</evidence>
<dbReference type="Gene3D" id="3.90.950.10">
    <property type="match status" value="1"/>
</dbReference>
<proteinExistence type="inferred from homology"/>
<reference evidence="3" key="1">
    <citation type="submission" date="2018-06" db="EMBL/GenBank/DDBJ databases">
        <authorList>
            <person name="Zhirakovskaya E."/>
        </authorList>
    </citation>
    <scope>NUCLEOTIDE SEQUENCE</scope>
</reference>
<dbReference type="InterPro" id="IPR029001">
    <property type="entry name" value="ITPase-like_fam"/>
</dbReference>
<evidence type="ECO:0000256" key="2">
    <source>
        <dbReference type="ARBA" id="ARBA00022801"/>
    </source>
</evidence>
<gene>
    <name evidence="3" type="ORF">MNBD_PLANCTO02-2131</name>
</gene>
<dbReference type="AlphaFoldDB" id="A0A3B1DVB8"/>
<protein>
    <submittedName>
        <fullName evidence="3">Septum formation protein Maf</fullName>
    </submittedName>
</protein>
<keyword evidence="2" id="KW-0378">Hydrolase</keyword>
<organism evidence="3">
    <name type="scientific">hydrothermal vent metagenome</name>
    <dbReference type="NCBI Taxonomy" id="652676"/>
    <lineage>
        <taxon>unclassified sequences</taxon>
        <taxon>metagenomes</taxon>
        <taxon>ecological metagenomes</taxon>
    </lineage>
</organism>
<dbReference type="InterPro" id="IPR003697">
    <property type="entry name" value="Maf-like"/>
</dbReference>
<dbReference type="EMBL" id="UOGL01000302">
    <property type="protein sequence ID" value="VAX39130.1"/>
    <property type="molecule type" value="Genomic_DNA"/>
</dbReference>
<dbReference type="PANTHER" id="PTHR43213">
    <property type="entry name" value="BIFUNCTIONAL DTTP/UTP PYROPHOSPHATASE/METHYLTRANSFERASE PROTEIN-RELATED"/>
    <property type="match status" value="1"/>
</dbReference>
<dbReference type="SUPFAM" id="SSF52972">
    <property type="entry name" value="ITPase-like"/>
    <property type="match status" value="1"/>
</dbReference>
<dbReference type="HAMAP" id="MF_00528">
    <property type="entry name" value="Maf"/>
    <property type="match status" value="1"/>
</dbReference>
<name>A0A3B1DVB8_9ZZZZ</name>
<accession>A0A3B1DVB8</accession>